<dbReference type="InterPro" id="IPR011009">
    <property type="entry name" value="Kinase-like_dom_sf"/>
</dbReference>
<dbReference type="Pfam" id="PF01636">
    <property type="entry name" value="APH"/>
    <property type="match status" value="1"/>
</dbReference>
<evidence type="ECO:0000313" key="4">
    <source>
        <dbReference type="Proteomes" id="UP001305702"/>
    </source>
</evidence>
<dbReference type="InterPro" id="IPR050249">
    <property type="entry name" value="Pseudomonas-type_ThrB"/>
</dbReference>
<dbReference type="GO" id="GO:0004413">
    <property type="term" value="F:homoserine kinase activity"/>
    <property type="evidence" value="ECO:0007669"/>
    <property type="project" value="TreeGrafter"/>
</dbReference>
<dbReference type="PANTHER" id="PTHR21064">
    <property type="entry name" value="AMINOGLYCOSIDE PHOSPHOTRANSFERASE DOMAIN-CONTAINING PROTEIN-RELATED"/>
    <property type="match status" value="1"/>
</dbReference>
<accession>A0AA96RBP2</accession>
<dbReference type="AlphaFoldDB" id="A0AA96RBP2"/>
<dbReference type="Proteomes" id="UP001305702">
    <property type="component" value="Chromosome"/>
</dbReference>
<dbReference type="PANTHER" id="PTHR21064:SF6">
    <property type="entry name" value="AMINOGLYCOSIDE PHOSPHOTRANSFERASE DOMAIN-CONTAINING PROTEIN"/>
    <property type="match status" value="1"/>
</dbReference>
<sequence>MLKFSENENRSDMIISGEMLGEDLLLDALDKIYSLSSPIKCKFLRGSFNDHYSIDANGSKFILRIYKNKKRYIRNITDIRFELDFLEYLHSNGVSVAFPIRSIKNETLNTVHCKNELRYIALFDHAEGSHIGNINPSDAMFFGKLVASLHKKADEFKSEHSRIKIDQGYLINEPLETLEKYIGTLNLSDISFFKTRANIMYEQINQLPTTNEAFGLIHGDLNPSNVHYSPVHGFKIFDFDHCAYGWRIHDLAVIRLCFDNIVYKAVLNGYQSVRPLSSIEEKSIDMYSDVLLLRKSKDILDMLEVNKNSKEEKTKVVIKTIETLRILNNKPFS</sequence>
<dbReference type="GO" id="GO:0009088">
    <property type="term" value="P:threonine biosynthetic process"/>
    <property type="evidence" value="ECO:0007669"/>
    <property type="project" value="TreeGrafter"/>
</dbReference>
<keyword evidence="4" id="KW-1185">Reference proteome</keyword>
<proteinExistence type="inferred from homology"/>
<dbReference type="InterPro" id="IPR002575">
    <property type="entry name" value="Aminoglycoside_PTrfase"/>
</dbReference>
<dbReference type="KEGG" id="paun:MJA45_18485"/>
<evidence type="ECO:0000313" key="3">
    <source>
        <dbReference type="EMBL" id="WNQ09610.1"/>
    </source>
</evidence>
<comment type="similarity">
    <text evidence="1">Belongs to the pseudomonas-type ThrB family.</text>
</comment>
<dbReference type="Gene3D" id="3.30.200.20">
    <property type="entry name" value="Phosphorylase Kinase, domain 1"/>
    <property type="match status" value="1"/>
</dbReference>
<dbReference type="EMBL" id="CP130318">
    <property type="protein sequence ID" value="WNQ09610.1"/>
    <property type="molecule type" value="Genomic_DNA"/>
</dbReference>
<evidence type="ECO:0000259" key="2">
    <source>
        <dbReference type="Pfam" id="PF01636"/>
    </source>
</evidence>
<dbReference type="SUPFAM" id="SSF56112">
    <property type="entry name" value="Protein kinase-like (PK-like)"/>
    <property type="match status" value="1"/>
</dbReference>
<reference evidence="3 4" key="1">
    <citation type="submission" date="2022-02" db="EMBL/GenBank/DDBJ databases">
        <title>Paenibacillus sp. MBLB1776 Whole Genome Shotgun Sequencing.</title>
        <authorList>
            <person name="Hwang C.Y."/>
            <person name="Cho E.-S."/>
            <person name="Seo M.-J."/>
        </authorList>
    </citation>
    <scope>NUCLEOTIDE SEQUENCE [LARGE SCALE GENOMIC DNA]</scope>
    <source>
        <strain evidence="3 4">MBLB1776</strain>
    </source>
</reference>
<organism evidence="3 4">
    <name type="scientific">Paenibacillus aurantius</name>
    <dbReference type="NCBI Taxonomy" id="2918900"/>
    <lineage>
        <taxon>Bacteria</taxon>
        <taxon>Bacillati</taxon>
        <taxon>Bacillota</taxon>
        <taxon>Bacilli</taxon>
        <taxon>Bacillales</taxon>
        <taxon>Paenibacillaceae</taxon>
        <taxon>Paenibacillus</taxon>
    </lineage>
</organism>
<feature type="domain" description="Aminoglycoside phosphotransferase" evidence="2">
    <location>
        <begin position="49"/>
        <end position="255"/>
    </location>
</feature>
<protein>
    <submittedName>
        <fullName evidence="3">Phosphotransferase</fullName>
    </submittedName>
</protein>
<gene>
    <name evidence="3" type="ORF">MJA45_18485</name>
</gene>
<name>A0AA96RBP2_9BACL</name>
<dbReference type="Gene3D" id="3.90.1200.10">
    <property type="match status" value="1"/>
</dbReference>
<dbReference type="RefSeq" id="WP_315603382.1">
    <property type="nucleotide sequence ID" value="NZ_CP130318.1"/>
</dbReference>
<evidence type="ECO:0000256" key="1">
    <source>
        <dbReference type="ARBA" id="ARBA00038240"/>
    </source>
</evidence>